<name>A0AAW5K771_9BACT</name>
<feature type="active site" description="Proton donor" evidence="1">
    <location>
        <position position="269"/>
    </location>
</feature>
<comment type="caution">
    <text evidence="2">The sequence shown here is derived from an EMBL/GenBank/DDBJ whole genome shotgun (WGS) entry which is preliminary data.</text>
</comment>
<evidence type="ECO:0000256" key="1">
    <source>
        <dbReference type="HAMAP-Rule" id="MF_02243"/>
    </source>
</evidence>
<comment type="function">
    <text evidence="1">Catalyzes the epimerization of D-tagaturonate (D-TagA) to D-fructuronate (D-FruA).</text>
</comment>
<accession>A0AAW5K771</accession>
<reference evidence="2 3" key="1">
    <citation type="submission" date="2022-06" db="EMBL/GenBank/DDBJ databases">
        <title>Isolation of gut microbiota from human fecal samples.</title>
        <authorList>
            <person name="Pamer E.G."/>
            <person name="Barat B."/>
            <person name="Waligurski E."/>
            <person name="Medina S."/>
            <person name="Paddock L."/>
            <person name="Mostad J."/>
        </authorList>
    </citation>
    <scope>NUCLEOTIDE SEQUENCE [LARGE SCALE GENOMIC DNA]</scope>
    <source>
        <strain evidence="2 3">DFI.9.90</strain>
    </source>
</reference>
<keyword evidence="1" id="KW-0413">Isomerase</keyword>
<evidence type="ECO:0000313" key="2">
    <source>
        <dbReference type="EMBL" id="MCQ4814147.1"/>
    </source>
</evidence>
<comment type="cofactor">
    <cofactor evidence="1">
        <name>a divalent metal cation</name>
        <dbReference type="ChEBI" id="CHEBI:60240"/>
    </cofactor>
</comment>
<keyword evidence="3" id="KW-1185">Reference proteome</keyword>
<dbReference type="HAMAP" id="MF_02243">
    <property type="entry name" value="UxaE"/>
    <property type="match status" value="1"/>
</dbReference>
<feature type="binding site" evidence="1">
    <location>
        <position position="165"/>
    </location>
    <ligand>
        <name>a divalent metal cation</name>
        <dbReference type="ChEBI" id="CHEBI:60240"/>
    </ligand>
</feature>
<keyword evidence="1" id="KW-0479">Metal-binding</keyword>
<protein>
    <recommendedName>
        <fullName evidence="1">Tagaturonate/fructuronate epimerase</fullName>
        <shortName evidence="1">D-TagA/D-FruA epimerase</shortName>
        <ecNumber evidence="1">5.1.2.7</ecNumber>
    </recommendedName>
</protein>
<feature type="binding site" evidence="1">
    <location>
        <position position="343"/>
    </location>
    <ligand>
        <name>a divalent metal cation</name>
        <dbReference type="ChEBI" id="CHEBI:60240"/>
    </ligand>
</feature>
<dbReference type="InterPro" id="IPR032586">
    <property type="entry name" value="UxaE"/>
</dbReference>
<organism evidence="2 3">
    <name type="scientific">Cloacibacillus evryensis</name>
    <dbReference type="NCBI Taxonomy" id="508460"/>
    <lineage>
        <taxon>Bacteria</taxon>
        <taxon>Thermotogati</taxon>
        <taxon>Synergistota</taxon>
        <taxon>Synergistia</taxon>
        <taxon>Synergistales</taxon>
        <taxon>Synergistaceae</taxon>
        <taxon>Cloacibacillus</taxon>
    </lineage>
</organism>
<dbReference type="EC" id="5.1.2.7" evidence="1"/>
<feature type="binding site" evidence="1">
    <location>
        <position position="311"/>
    </location>
    <ligand>
        <name>a divalent metal cation</name>
        <dbReference type="ChEBI" id="CHEBI:60240"/>
    </ligand>
</feature>
<comment type="similarity">
    <text evidence="1">Belongs to the UxaE family.</text>
</comment>
<dbReference type="Pfam" id="PF16257">
    <property type="entry name" value="UxaE"/>
    <property type="match status" value="1"/>
</dbReference>
<proteinExistence type="inferred from homology"/>
<dbReference type="Proteomes" id="UP001205919">
    <property type="component" value="Unassembled WGS sequence"/>
</dbReference>
<comment type="catalytic activity">
    <reaction evidence="1">
        <text>keto-D-tagaturonate = keto-D-fructuronate</text>
        <dbReference type="Rhea" id="RHEA:51656"/>
        <dbReference type="ChEBI" id="CHEBI:17886"/>
        <dbReference type="ChEBI" id="CHEBI:59881"/>
        <dbReference type="EC" id="5.1.2.7"/>
    </reaction>
</comment>
<feature type="active site" description="Proton acceptor" evidence="1">
    <location>
        <position position="164"/>
    </location>
</feature>
<dbReference type="GO" id="GO:0016856">
    <property type="term" value="F:racemase and epimerase activity, acting on hydroxy acids and derivatives"/>
    <property type="evidence" value="ECO:0007669"/>
    <property type="project" value="UniProtKB-UniRule"/>
</dbReference>
<dbReference type="GO" id="GO:0046872">
    <property type="term" value="F:metal ion binding"/>
    <property type="evidence" value="ECO:0007669"/>
    <property type="project" value="UniProtKB-UniRule"/>
</dbReference>
<dbReference type="AlphaFoldDB" id="A0AAW5K771"/>
<sequence length="496" mass="55911">MKNYLDYIKEGCAGRAEDFGIYPESVNKTGDTTVMMAADGENDVIVAVGPSVGFAGERGCAAGREYTAAPLTWENGCVLRRLFPFTAPVRVLESKRSFGAGDRLGIATPGHIRAIRRYDARPVFAQQSMRELTLTDRSYKDILDSASFAVFREGYRDGYGADGDHLKTADEIRAALSLGYSMITLDCCNQMHNEAESMTEAEVDARYIPDPETEKRYLGKSFGVGEGVTLTFDAPSLRRMSLVYGEMIDYAAEIYFELFAPGKYDADFEISIDETTTPTSPLEHFFVANELRVRGVRFATLAPRFVGEFQKGVDYIGNLDELQKQMRVHAAIARHFGYKLSLHSGSDKFSVFTMYGRETRGNFHVKICGTNWLEAMKVAAIKEPALYREIHRFALEVFAEAKKYYHVTTDLSKVPDIDGLTDGELPELFTQNNARQLIHITYGPILTAKNADGSTRFRERLYTLWRKEREFYTVDIEKHVGRHLELLYGGRDGWPE</sequence>
<dbReference type="EMBL" id="JANFYT010000012">
    <property type="protein sequence ID" value="MCQ4814147.1"/>
    <property type="molecule type" value="Genomic_DNA"/>
</dbReference>
<dbReference type="RefSeq" id="WP_008709121.1">
    <property type="nucleotide sequence ID" value="NZ_CABKQM010000002.1"/>
</dbReference>
<evidence type="ECO:0000313" key="3">
    <source>
        <dbReference type="Proteomes" id="UP001205919"/>
    </source>
</evidence>
<gene>
    <name evidence="1" type="primary">uxaE</name>
    <name evidence="2" type="ORF">NE630_06855</name>
</gene>